<dbReference type="Proteomes" id="UP001163105">
    <property type="component" value="Unassembled WGS sequence"/>
</dbReference>
<accession>A0AB34G569</accession>
<evidence type="ECO:0000313" key="3">
    <source>
        <dbReference type="Proteomes" id="UP001163105"/>
    </source>
</evidence>
<feature type="region of interest" description="Disordered" evidence="1">
    <location>
        <begin position="45"/>
        <end position="74"/>
    </location>
</feature>
<protein>
    <submittedName>
        <fullName evidence="2">Autophagy-like protein 3</fullName>
    </submittedName>
</protein>
<evidence type="ECO:0000313" key="2">
    <source>
        <dbReference type="EMBL" id="KAJ6445941.1"/>
    </source>
</evidence>
<feature type="region of interest" description="Disordered" evidence="1">
    <location>
        <begin position="182"/>
        <end position="202"/>
    </location>
</feature>
<dbReference type="AlphaFoldDB" id="A0AB34G569"/>
<dbReference type="EMBL" id="JAQHRD010000001">
    <property type="protein sequence ID" value="KAJ6445941.1"/>
    <property type="molecule type" value="Genomic_DNA"/>
</dbReference>
<keyword evidence="3" id="KW-1185">Reference proteome</keyword>
<feature type="compositionally biased region" description="Basic residues" evidence="1">
    <location>
        <begin position="183"/>
        <end position="192"/>
    </location>
</feature>
<feature type="compositionally biased region" description="Basic and acidic residues" evidence="1">
    <location>
        <begin position="53"/>
        <end position="65"/>
    </location>
</feature>
<evidence type="ECO:0000256" key="1">
    <source>
        <dbReference type="SAM" id="MobiDB-lite"/>
    </source>
</evidence>
<comment type="caution">
    <text evidence="2">The sequence shown here is derived from an EMBL/GenBank/DDBJ whole genome shotgun (WGS) entry which is preliminary data.</text>
</comment>
<name>A0AB34G569_9HYPO</name>
<gene>
    <name evidence="2" type="ORF">O9K51_00706</name>
</gene>
<sequence length="333" mass="37244">MTLTDLVTWVHGRDRSIEGRRCVTDRSSQPQGFCSRSRGFLSRYHQRGKLSRRASDQSRTSKHDNSGNNNNNNDITRAKAAITATASAPLPTHLLSDLSPLTPQVLPALPALPASPRYPPGNLHGQRRLRFIRSALSMPADAPFEAVDAFLARNPSVVRHLAAGAVAHPDWTAALDGDEVRMRGHGRGRGRGRGYVSPNGASTLPPRPPLMLSLMMLRAVSEVCWRSQTVRDLVALTRGKAPSREEGEYLMRDGLRKRRAQRRHVLRCASVPDDDPFLMANEKDRRDLAIAIRRHRPGSLLRHSVRPDELHDSDDVDDDDDNDYDYWLRITSP</sequence>
<proteinExistence type="predicted"/>
<organism evidence="2 3">
    <name type="scientific">Purpureocillium lavendulum</name>
    <dbReference type="NCBI Taxonomy" id="1247861"/>
    <lineage>
        <taxon>Eukaryota</taxon>
        <taxon>Fungi</taxon>
        <taxon>Dikarya</taxon>
        <taxon>Ascomycota</taxon>
        <taxon>Pezizomycotina</taxon>
        <taxon>Sordariomycetes</taxon>
        <taxon>Hypocreomycetidae</taxon>
        <taxon>Hypocreales</taxon>
        <taxon>Ophiocordycipitaceae</taxon>
        <taxon>Purpureocillium</taxon>
    </lineage>
</organism>
<reference evidence="2" key="1">
    <citation type="submission" date="2023-01" db="EMBL/GenBank/DDBJ databases">
        <title>The growth and conidiation of Purpureocillium lavendulum are regulated by nitrogen source and histone H3K14 acetylation.</title>
        <authorList>
            <person name="Tang P."/>
            <person name="Han J."/>
            <person name="Zhang C."/>
            <person name="Tang P."/>
            <person name="Qi F."/>
            <person name="Zhang K."/>
            <person name="Liang L."/>
        </authorList>
    </citation>
    <scope>NUCLEOTIDE SEQUENCE</scope>
    <source>
        <strain evidence="2">YMF1.00683</strain>
    </source>
</reference>